<keyword evidence="2" id="KW-1185">Reference proteome</keyword>
<accession>A0ABP0VNW6</accession>
<proteinExistence type="predicted"/>
<protein>
    <submittedName>
        <fullName evidence="1">Uncharacterized protein</fullName>
    </submittedName>
</protein>
<sequence length="164" mass="19039">MLYSKRLSEYLKLADIVVVSMLGFVEDEWTFSMFAFMKDKLRKRSLQAALPAQQKGHGPVARFRWASRESRRPGNAYQGREIYGENRDFKSGKLGNQWRRDRARPRGSGRLRGDEMGDLLAILKEHSPDYSLVSDNCWKYADSTSRRLIRNYSAHSQSGEEKRT</sequence>
<name>A0ABP0VNW6_9BRYO</name>
<evidence type="ECO:0000313" key="2">
    <source>
        <dbReference type="Proteomes" id="UP001497444"/>
    </source>
</evidence>
<reference evidence="1 2" key="1">
    <citation type="submission" date="2024-02" db="EMBL/GenBank/DDBJ databases">
        <authorList>
            <consortium name="ELIXIR-Norway"/>
            <consortium name="Elixir Norway"/>
        </authorList>
    </citation>
    <scope>NUCLEOTIDE SEQUENCE [LARGE SCALE GENOMIC DNA]</scope>
</reference>
<dbReference type="EMBL" id="OZ020096">
    <property type="protein sequence ID" value="CAK9256158.1"/>
    <property type="molecule type" value="Genomic_DNA"/>
</dbReference>
<gene>
    <name evidence="1" type="ORF">CSSPJE1EN1_LOCUS1636</name>
</gene>
<organism evidence="1 2">
    <name type="scientific">Sphagnum jensenii</name>
    <dbReference type="NCBI Taxonomy" id="128206"/>
    <lineage>
        <taxon>Eukaryota</taxon>
        <taxon>Viridiplantae</taxon>
        <taxon>Streptophyta</taxon>
        <taxon>Embryophyta</taxon>
        <taxon>Bryophyta</taxon>
        <taxon>Sphagnophytina</taxon>
        <taxon>Sphagnopsida</taxon>
        <taxon>Sphagnales</taxon>
        <taxon>Sphagnaceae</taxon>
        <taxon>Sphagnum</taxon>
    </lineage>
</organism>
<evidence type="ECO:0000313" key="1">
    <source>
        <dbReference type="EMBL" id="CAK9256158.1"/>
    </source>
</evidence>
<dbReference type="Proteomes" id="UP001497444">
    <property type="component" value="Chromosome 1"/>
</dbReference>